<dbReference type="EMBL" id="SHAG01000001">
    <property type="protein sequence ID" value="RZO77769.1"/>
    <property type="molecule type" value="Genomic_DNA"/>
</dbReference>
<protein>
    <recommendedName>
        <fullName evidence="4">Iron-sulfur cluster assembly protein CyaY</fullName>
    </recommendedName>
</protein>
<evidence type="ECO:0000256" key="2">
    <source>
        <dbReference type="ARBA" id="ARBA00022723"/>
    </source>
</evidence>
<gene>
    <name evidence="4 5" type="primary">cyaY</name>
    <name evidence="5" type="ORF">EVA68_00650</name>
</gene>
<dbReference type="NCBIfam" id="TIGR03421">
    <property type="entry name" value="FeS_CyaY"/>
    <property type="match status" value="1"/>
</dbReference>
<dbReference type="SUPFAM" id="SSF55387">
    <property type="entry name" value="Frataxin/Nqo15-like"/>
    <property type="match status" value="1"/>
</dbReference>
<sequence length="107" mass="12184">MAEDAEFNRLVDKVFNRIENDIDALQADIDVNISGNILYIEFLDQSEIIISRQISSHEIWIAAKSGGYRLSIGSAQEWRCTSSKEYLPTLLSRLITEQSGFEVKMLN</sequence>
<dbReference type="AlphaFoldDB" id="A0A520S5U6"/>
<evidence type="ECO:0000256" key="1">
    <source>
        <dbReference type="ARBA" id="ARBA00008183"/>
    </source>
</evidence>
<comment type="similarity">
    <text evidence="1 4">Belongs to the frataxin family.</text>
</comment>
<dbReference type="Proteomes" id="UP000316199">
    <property type="component" value="Unassembled WGS sequence"/>
</dbReference>
<dbReference type="PROSITE" id="PS01344">
    <property type="entry name" value="FRATAXIN_1"/>
    <property type="match status" value="1"/>
</dbReference>
<evidence type="ECO:0000256" key="3">
    <source>
        <dbReference type="ARBA" id="ARBA00023004"/>
    </source>
</evidence>
<dbReference type="InterPro" id="IPR047584">
    <property type="entry name" value="CyaY"/>
</dbReference>
<dbReference type="InterPro" id="IPR020895">
    <property type="entry name" value="Frataxin_CS"/>
</dbReference>
<reference evidence="5 6" key="1">
    <citation type="submission" date="2019-02" db="EMBL/GenBank/DDBJ databases">
        <title>Prokaryotic population dynamics and viral predation in marine succession experiment using metagenomics: the confinement effect.</title>
        <authorList>
            <person name="Haro-Moreno J.M."/>
            <person name="Rodriguez-Valera F."/>
            <person name="Lopez-Perez M."/>
        </authorList>
    </citation>
    <scope>NUCLEOTIDE SEQUENCE [LARGE SCALE GENOMIC DNA]</scope>
    <source>
        <strain evidence="5">MED-G157</strain>
    </source>
</reference>
<evidence type="ECO:0000313" key="6">
    <source>
        <dbReference type="Proteomes" id="UP000316199"/>
    </source>
</evidence>
<comment type="function">
    <text evidence="4">Involved in iron-sulfur (Fe-S) cluster assembly. May act as a regulator of Fe-S biogenesis.</text>
</comment>
<evidence type="ECO:0000313" key="5">
    <source>
        <dbReference type="EMBL" id="RZO77769.1"/>
    </source>
</evidence>
<dbReference type="Pfam" id="PF01491">
    <property type="entry name" value="Frataxin_Cyay"/>
    <property type="match status" value="1"/>
</dbReference>
<dbReference type="GO" id="GO:0008199">
    <property type="term" value="F:ferric iron binding"/>
    <property type="evidence" value="ECO:0007669"/>
    <property type="project" value="InterPro"/>
</dbReference>
<keyword evidence="2 4" id="KW-0479">Metal-binding</keyword>
<dbReference type="InterPro" id="IPR036524">
    <property type="entry name" value="Frataxin/CyaY_sf"/>
</dbReference>
<keyword evidence="3 4" id="KW-0408">Iron</keyword>
<dbReference type="InterPro" id="IPR002908">
    <property type="entry name" value="Frataxin/CyaY"/>
</dbReference>
<dbReference type="GO" id="GO:0016226">
    <property type="term" value="P:iron-sulfur cluster assembly"/>
    <property type="evidence" value="ECO:0007669"/>
    <property type="project" value="UniProtKB-UniRule"/>
</dbReference>
<name>A0A520S5U6_9GAMM</name>
<dbReference type="PROSITE" id="PS50810">
    <property type="entry name" value="FRATAXIN_2"/>
    <property type="match status" value="1"/>
</dbReference>
<dbReference type="GO" id="GO:0005737">
    <property type="term" value="C:cytoplasm"/>
    <property type="evidence" value="ECO:0007669"/>
    <property type="project" value="UniProtKB-ARBA"/>
</dbReference>
<comment type="caution">
    <text evidence="5">The sequence shown here is derived from an EMBL/GenBank/DDBJ whole genome shotgun (WGS) entry which is preliminary data.</text>
</comment>
<dbReference type="HAMAP" id="MF_00142">
    <property type="entry name" value="CyaY"/>
    <property type="match status" value="1"/>
</dbReference>
<organism evidence="5 6">
    <name type="scientific">OM182 bacterium</name>
    <dbReference type="NCBI Taxonomy" id="2510334"/>
    <lineage>
        <taxon>Bacteria</taxon>
        <taxon>Pseudomonadati</taxon>
        <taxon>Pseudomonadota</taxon>
        <taxon>Gammaproteobacteria</taxon>
        <taxon>OMG group</taxon>
        <taxon>OM182 clade</taxon>
    </lineage>
</organism>
<dbReference type="Gene3D" id="3.30.920.10">
    <property type="entry name" value="Frataxin/CyaY"/>
    <property type="match status" value="1"/>
</dbReference>
<accession>A0A520S5U6</accession>
<evidence type="ECO:0000256" key="4">
    <source>
        <dbReference type="HAMAP-Rule" id="MF_00142"/>
    </source>
</evidence>
<proteinExistence type="inferred from homology"/>
<dbReference type="SMART" id="SM01219">
    <property type="entry name" value="Frataxin_Cyay"/>
    <property type="match status" value="1"/>
</dbReference>